<dbReference type="PANTHER" id="PTHR30137">
    <property type="entry name" value="LUCIFERASE-LIKE MONOOXYGENASE"/>
    <property type="match status" value="1"/>
</dbReference>
<dbReference type="PANTHER" id="PTHR30137:SF18">
    <property type="entry name" value="CONSERVED PROTEIN"/>
    <property type="match status" value="1"/>
</dbReference>
<proteinExistence type="predicted"/>
<dbReference type="AlphaFoldDB" id="A0A7I9Z9W5"/>
<reference evidence="2 3" key="1">
    <citation type="journal article" date="2019" name="Emerg. Microbes Infect.">
        <title>Comprehensive subspecies identification of 175 nontuberculous mycobacteria species based on 7547 genomic profiles.</title>
        <authorList>
            <person name="Matsumoto Y."/>
            <person name="Kinjo T."/>
            <person name="Motooka D."/>
            <person name="Nabeya D."/>
            <person name="Jung N."/>
            <person name="Uechi K."/>
            <person name="Horii T."/>
            <person name="Iida T."/>
            <person name="Fujita J."/>
            <person name="Nakamura S."/>
        </authorList>
    </citation>
    <scope>NUCLEOTIDE SEQUENCE [LARGE SCALE GENOMIC DNA]</scope>
    <source>
        <strain evidence="2 3">JCM 30726</strain>
    </source>
</reference>
<dbReference type="RefSeq" id="WP_163712235.1">
    <property type="nucleotide sequence ID" value="NZ_BLLA01000001.1"/>
</dbReference>
<dbReference type="EMBL" id="BLLA01000001">
    <property type="protein sequence ID" value="GFG97658.1"/>
    <property type="molecule type" value="Genomic_DNA"/>
</dbReference>
<dbReference type="GO" id="GO:0005829">
    <property type="term" value="C:cytosol"/>
    <property type="evidence" value="ECO:0007669"/>
    <property type="project" value="TreeGrafter"/>
</dbReference>
<keyword evidence="3" id="KW-1185">Reference proteome</keyword>
<accession>A0A7I9Z9W5</accession>
<evidence type="ECO:0000259" key="1">
    <source>
        <dbReference type="Pfam" id="PF00296"/>
    </source>
</evidence>
<dbReference type="InterPro" id="IPR019922">
    <property type="entry name" value="Lucif-like_OxRdatse_MSMEG_4141"/>
</dbReference>
<name>A0A7I9Z9W5_9MYCO</name>
<dbReference type="GO" id="GO:0016705">
    <property type="term" value="F:oxidoreductase activity, acting on paired donors, with incorporation or reduction of molecular oxygen"/>
    <property type="evidence" value="ECO:0007669"/>
    <property type="project" value="InterPro"/>
</dbReference>
<dbReference type="NCBIfam" id="TIGR03620">
    <property type="entry name" value="F420_MSMEG_4141"/>
    <property type="match status" value="1"/>
</dbReference>
<dbReference type="InterPro" id="IPR011251">
    <property type="entry name" value="Luciferase-like_dom"/>
</dbReference>
<dbReference type="InterPro" id="IPR050766">
    <property type="entry name" value="Bact_Lucif_Oxidored"/>
</dbReference>
<dbReference type="Proteomes" id="UP000465301">
    <property type="component" value="Unassembled WGS sequence"/>
</dbReference>
<sequence>MTEGVSLKPDLGPFGVWLATRSITPELAAGIESLGYGAAWIGGSPDADLSWVDPALARTTSLHLATGIVNIWSAPAPAVAESFHRIENGHPGRFLLGVGVGHPEHTQEYVKPYDALVSYLDQLDEARVPTSRRVVAALGPRVLRLAAQRSAGAHPYLTTPEHTAKARELLGGAVYLAPEHKVVLSTDAEQAREIGRQTVEHYLGLSNYVNNWLRLGFTEADVRTPGSDRLIDAVVAHGTPEAIAGRLREHLDAGADHVAIQVLGGYSEETLLPALTGLAGALGLTATN</sequence>
<protein>
    <submittedName>
        <fullName evidence="2">LLM class F420-dependent oxidoreductase</fullName>
    </submittedName>
</protein>
<dbReference type="SUPFAM" id="SSF51679">
    <property type="entry name" value="Bacterial luciferase-like"/>
    <property type="match status" value="1"/>
</dbReference>
<gene>
    <name evidence="2" type="ORF">MTIM_35370</name>
</gene>
<evidence type="ECO:0000313" key="2">
    <source>
        <dbReference type="EMBL" id="GFG97658.1"/>
    </source>
</evidence>
<dbReference type="Gene3D" id="3.20.20.30">
    <property type="entry name" value="Luciferase-like domain"/>
    <property type="match status" value="1"/>
</dbReference>
<evidence type="ECO:0000313" key="3">
    <source>
        <dbReference type="Proteomes" id="UP000465301"/>
    </source>
</evidence>
<organism evidence="2 3">
    <name type="scientific">Mycobacterium timonense</name>
    <dbReference type="NCBI Taxonomy" id="701043"/>
    <lineage>
        <taxon>Bacteria</taxon>
        <taxon>Bacillati</taxon>
        <taxon>Actinomycetota</taxon>
        <taxon>Actinomycetes</taxon>
        <taxon>Mycobacteriales</taxon>
        <taxon>Mycobacteriaceae</taxon>
        <taxon>Mycobacterium</taxon>
        <taxon>Mycobacterium avium complex (MAC)</taxon>
    </lineage>
</organism>
<feature type="domain" description="Luciferase-like" evidence="1">
    <location>
        <begin position="25"/>
        <end position="108"/>
    </location>
</feature>
<dbReference type="Pfam" id="PF00296">
    <property type="entry name" value="Bac_luciferase"/>
    <property type="match status" value="1"/>
</dbReference>
<dbReference type="InterPro" id="IPR036661">
    <property type="entry name" value="Luciferase-like_sf"/>
</dbReference>
<comment type="caution">
    <text evidence="2">The sequence shown here is derived from an EMBL/GenBank/DDBJ whole genome shotgun (WGS) entry which is preliminary data.</text>
</comment>